<reference evidence="10" key="1">
    <citation type="journal article" date="2019" name="Int. J. Syst. Evol. Microbiol.">
        <title>The Global Catalogue of Microorganisms (GCM) 10K type strain sequencing project: providing services to taxonomists for standard genome sequencing and annotation.</title>
        <authorList>
            <consortium name="The Broad Institute Genomics Platform"/>
            <consortium name="The Broad Institute Genome Sequencing Center for Infectious Disease"/>
            <person name="Wu L."/>
            <person name="Ma J."/>
        </authorList>
    </citation>
    <scope>NUCLEOTIDE SEQUENCE [LARGE SCALE GENOMIC DNA]</scope>
    <source>
        <strain evidence="10">JCM 17808</strain>
    </source>
</reference>
<dbReference type="EMBL" id="BAABGL010000002">
    <property type="protein sequence ID" value="GAA4382901.1"/>
    <property type="molecule type" value="Genomic_DNA"/>
</dbReference>
<evidence type="ECO:0000259" key="8">
    <source>
        <dbReference type="Pfam" id="PF00144"/>
    </source>
</evidence>
<proteinExistence type="inferred from homology"/>
<evidence type="ECO:0000313" key="9">
    <source>
        <dbReference type="EMBL" id="GAA4382901.1"/>
    </source>
</evidence>
<comment type="caution">
    <text evidence="9">The sequence shown here is derived from an EMBL/GenBank/DDBJ whole genome shotgun (WGS) entry which is preliminary data.</text>
</comment>
<accession>A0ABP8J0S0</accession>
<dbReference type="RefSeq" id="WP_345029150.1">
    <property type="nucleotide sequence ID" value="NZ_BAABGL010000002.1"/>
</dbReference>
<dbReference type="InterPro" id="IPR001586">
    <property type="entry name" value="Beta-lactam_class-C_AS"/>
</dbReference>
<dbReference type="PANTHER" id="PTHR46825:SF9">
    <property type="entry name" value="BETA-LACTAMASE-RELATED DOMAIN-CONTAINING PROTEIN"/>
    <property type="match status" value="1"/>
</dbReference>
<keyword evidence="3 5" id="KW-0378">Hydrolase</keyword>
<dbReference type="PANTHER" id="PTHR46825">
    <property type="entry name" value="D-ALANYL-D-ALANINE-CARBOXYPEPTIDASE/ENDOPEPTIDASE AMPH"/>
    <property type="match status" value="1"/>
</dbReference>
<keyword evidence="10" id="KW-1185">Reference proteome</keyword>
<evidence type="ECO:0000313" key="10">
    <source>
        <dbReference type="Proteomes" id="UP001500642"/>
    </source>
</evidence>
<keyword evidence="7" id="KW-0732">Signal</keyword>
<evidence type="ECO:0000256" key="7">
    <source>
        <dbReference type="SAM" id="SignalP"/>
    </source>
</evidence>
<evidence type="ECO:0000256" key="5">
    <source>
        <dbReference type="RuleBase" id="RU361140"/>
    </source>
</evidence>
<organism evidence="9 10">
    <name type="scientific">Brevibacterium pityocampae</name>
    <dbReference type="NCBI Taxonomy" id="506594"/>
    <lineage>
        <taxon>Bacteria</taxon>
        <taxon>Bacillati</taxon>
        <taxon>Actinomycetota</taxon>
        <taxon>Actinomycetes</taxon>
        <taxon>Micrococcales</taxon>
        <taxon>Brevibacteriaceae</taxon>
        <taxon>Brevibacterium</taxon>
    </lineage>
</organism>
<dbReference type="SUPFAM" id="SSF56601">
    <property type="entry name" value="beta-lactamase/transpeptidase-like"/>
    <property type="match status" value="1"/>
</dbReference>
<comment type="catalytic activity">
    <reaction evidence="1 5">
        <text>a beta-lactam + H2O = a substituted beta-amino acid</text>
        <dbReference type="Rhea" id="RHEA:20401"/>
        <dbReference type="ChEBI" id="CHEBI:15377"/>
        <dbReference type="ChEBI" id="CHEBI:35627"/>
        <dbReference type="ChEBI" id="CHEBI:140347"/>
        <dbReference type="EC" id="3.5.2.6"/>
    </reaction>
</comment>
<dbReference type="Proteomes" id="UP001500642">
    <property type="component" value="Unassembled WGS sequence"/>
</dbReference>
<dbReference type="PROSITE" id="PS00336">
    <property type="entry name" value="BETA_LACTAMASE_C"/>
    <property type="match status" value="1"/>
</dbReference>
<evidence type="ECO:0000256" key="3">
    <source>
        <dbReference type="ARBA" id="ARBA00022801"/>
    </source>
</evidence>
<feature type="chain" id="PRO_5045313578" description="Beta-lactamase" evidence="7">
    <location>
        <begin position="33"/>
        <end position="378"/>
    </location>
</feature>
<feature type="domain" description="Beta-lactamase-related" evidence="8">
    <location>
        <begin position="64"/>
        <end position="343"/>
    </location>
</feature>
<keyword evidence="4 5" id="KW-0046">Antibiotic resistance</keyword>
<evidence type="ECO:0000256" key="6">
    <source>
        <dbReference type="SAM" id="MobiDB-lite"/>
    </source>
</evidence>
<dbReference type="Pfam" id="PF00144">
    <property type="entry name" value="Beta-lactamase"/>
    <property type="match status" value="1"/>
</dbReference>
<dbReference type="Gene3D" id="3.40.710.10">
    <property type="entry name" value="DD-peptidase/beta-lactamase superfamily"/>
    <property type="match status" value="1"/>
</dbReference>
<evidence type="ECO:0000256" key="2">
    <source>
        <dbReference type="ARBA" id="ARBA00007840"/>
    </source>
</evidence>
<sequence>MSPRTLVPAIAAMAALALVLTALTPFPRSLPAADAATGDAELAEEVRTALDGGRGHHALAVTRIHPDGSTEFAGFDADERTEFEIGSVSKTFTSMLFADAVERREVTPETTLGAVFGERAGNAQEVTLDALASHRSGLPRLAPSGAAGFARTFLLTFLRLDPYVETREGLLDGLSAVEIDAEPEPLYSNYGTALLGMALEEVTGTAYADLLRDRITAPLGMDDTYAPITEDGLAPGAPTGYTAADLRSGAWTLGPEAPAGGIRSTPHDMAIWLTAVRDGSAPGAAATEPRHPFEEPGEEIGWAWITNPLESGEGTLTAHSGMTGGYASFVGFTDSGDAVVALANTALAVGGTAALLGGSATQGTDTADDAPANEGADR</sequence>
<dbReference type="InterPro" id="IPR012338">
    <property type="entry name" value="Beta-lactam/transpept-like"/>
</dbReference>
<dbReference type="EC" id="3.5.2.6" evidence="5"/>
<comment type="similarity">
    <text evidence="2 5">Belongs to the class-C beta-lactamase family.</text>
</comment>
<feature type="signal peptide" evidence="7">
    <location>
        <begin position="1"/>
        <end position="32"/>
    </location>
</feature>
<evidence type="ECO:0000256" key="4">
    <source>
        <dbReference type="ARBA" id="ARBA00023251"/>
    </source>
</evidence>
<gene>
    <name evidence="9" type="ORF">GCM10023167_01940</name>
</gene>
<dbReference type="InterPro" id="IPR001466">
    <property type="entry name" value="Beta-lactam-related"/>
</dbReference>
<protein>
    <recommendedName>
        <fullName evidence="5">Beta-lactamase</fullName>
        <ecNumber evidence="5">3.5.2.6</ecNumber>
    </recommendedName>
</protein>
<name>A0ABP8J0S0_9MICO</name>
<feature type="region of interest" description="Disordered" evidence="6">
    <location>
        <begin position="356"/>
        <end position="378"/>
    </location>
</feature>
<evidence type="ECO:0000256" key="1">
    <source>
        <dbReference type="ARBA" id="ARBA00001526"/>
    </source>
</evidence>
<dbReference type="InterPro" id="IPR050491">
    <property type="entry name" value="AmpC-like"/>
</dbReference>